<dbReference type="GO" id="GO:0009264">
    <property type="term" value="P:deoxyribonucleotide catabolic process"/>
    <property type="evidence" value="ECO:0007669"/>
    <property type="project" value="UniProtKB-UniRule"/>
</dbReference>
<keyword evidence="5" id="KW-1185">Reference proteome</keyword>
<protein>
    <recommendedName>
        <fullName evidence="3">Deoxyribose-phosphate aldolase</fullName>
        <ecNumber evidence="3">4.1.2.4</ecNumber>
    </recommendedName>
</protein>
<proteinExistence type="predicted"/>
<dbReference type="OrthoDB" id="9778711at2"/>
<dbReference type="AlphaFoldDB" id="A0A3P3WCM9"/>
<dbReference type="GO" id="GO:0005737">
    <property type="term" value="C:cytoplasm"/>
    <property type="evidence" value="ECO:0007669"/>
    <property type="project" value="InterPro"/>
</dbReference>
<comment type="caution">
    <text evidence="4">The sequence shown here is derived from an EMBL/GenBank/DDBJ whole genome shotgun (WGS) entry which is preliminary data.</text>
</comment>
<sequence>MDIKQYLDSTYLKTPEQAGLSDSENEKVARGFIQEAIDEKFKLIMIRPDRVSLASKMISDAKSKVLVGTVIGFPEGNYSLEQKLEEAKKAIEDGADELDFVCNYEAFKKGQIDFVKEEILQGSKLGISSHKTVKWIIEVAALNSQQIMHLSCLVKNVVISNFSEDHIPAVFVKSSTGFYKTENDLPNGATVPTIIMMLENASPLPVKAAGGVRTFEEAQEMIRLGVKRIGTSSAKAIANGEISKSDY</sequence>
<dbReference type="Proteomes" id="UP000271937">
    <property type="component" value="Unassembled WGS sequence"/>
</dbReference>
<evidence type="ECO:0000256" key="1">
    <source>
        <dbReference type="ARBA" id="ARBA00022490"/>
    </source>
</evidence>
<evidence type="ECO:0000313" key="4">
    <source>
        <dbReference type="EMBL" id="RRJ91796.1"/>
    </source>
</evidence>
<evidence type="ECO:0000256" key="3">
    <source>
        <dbReference type="NCBIfam" id="TIGR00126"/>
    </source>
</evidence>
<accession>A0A3P3WCM9</accession>
<dbReference type="EC" id="4.1.2.4" evidence="3"/>
<organism evidence="4 5">
    <name type="scientific">Flavobacterium macacae</name>
    <dbReference type="NCBI Taxonomy" id="2488993"/>
    <lineage>
        <taxon>Bacteria</taxon>
        <taxon>Pseudomonadati</taxon>
        <taxon>Bacteroidota</taxon>
        <taxon>Flavobacteriia</taxon>
        <taxon>Flavobacteriales</taxon>
        <taxon>Flavobacteriaceae</taxon>
        <taxon>Flavobacterium</taxon>
    </lineage>
</organism>
<dbReference type="Gene3D" id="3.20.20.70">
    <property type="entry name" value="Aldolase class I"/>
    <property type="match status" value="1"/>
</dbReference>
<dbReference type="EMBL" id="RQVR01000007">
    <property type="protein sequence ID" value="RRJ91796.1"/>
    <property type="molecule type" value="Genomic_DNA"/>
</dbReference>
<keyword evidence="1" id="KW-0963">Cytoplasm</keyword>
<dbReference type="SMART" id="SM01133">
    <property type="entry name" value="DeoC"/>
    <property type="match status" value="1"/>
</dbReference>
<dbReference type="GO" id="GO:0004139">
    <property type="term" value="F:deoxyribose-phosphate aldolase activity"/>
    <property type="evidence" value="ECO:0007669"/>
    <property type="project" value="UniProtKB-UniRule"/>
</dbReference>
<dbReference type="RefSeq" id="WP_125012544.1">
    <property type="nucleotide sequence ID" value="NZ_RQVR01000007.1"/>
</dbReference>
<evidence type="ECO:0000313" key="5">
    <source>
        <dbReference type="Proteomes" id="UP000271937"/>
    </source>
</evidence>
<dbReference type="SUPFAM" id="SSF51569">
    <property type="entry name" value="Aldolase"/>
    <property type="match status" value="1"/>
</dbReference>
<dbReference type="PIRSF" id="PIRSF001357">
    <property type="entry name" value="DeoC"/>
    <property type="match status" value="1"/>
</dbReference>
<evidence type="ECO:0000256" key="2">
    <source>
        <dbReference type="ARBA" id="ARBA00023270"/>
    </source>
</evidence>
<dbReference type="InterPro" id="IPR002915">
    <property type="entry name" value="DeoC/FbaB/LacD_aldolase"/>
</dbReference>
<keyword evidence="4" id="KW-0456">Lyase</keyword>
<reference evidence="4 5" key="1">
    <citation type="submission" date="2018-11" db="EMBL/GenBank/DDBJ databases">
        <title>Flavobacterium sp. nov., YIM 102600 draft genome.</title>
        <authorList>
            <person name="Li G."/>
            <person name="Jiang Y."/>
        </authorList>
    </citation>
    <scope>NUCLEOTIDE SEQUENCE [LARGE SCALE GENOMIC DNA]</scope>
    <source>
        <strain evidence="4 5">YIM 102600</strain>
    </source>
</reference>
<keyword evidence="2" id="KW-0704">Schiff base</keyword>
<dbReference type="InterPro" id="IPR011343">
    <property type="entry name" value="DeoC"/>
</dbReference>
<dbReference type="Pfam" id="PF01791">
    <property type="entry name" value="DeoC"/>
    <property type="match status" value="1"/>
</dbReference>
<dbReference type="InterPro" id="IPR013785">
    <property type="entry name" value="Aldolase_TIM"/>
</dbReference>
<dbReference type="PANTHER" id="PTHR10889:SF1">
    <property type="entry name" value="DEOXYRIBOSE-PHOSPHATE ALDOLASE"/>
    <property type="match status" value="1"/>
</dbReference>
<name>A0A3P3WCM9_9FLAO</name>
<dbReference type="NCBIfam" id="TIGR00126">
    <property type="entry name" value="deoC"/>
    <property type="match status" value="1"/>
</dbReference>
<dbReference type="PANTHER" id="PTHR10889">
    <property type="entry name" value="DEOXYRIBOSE-PHOSPHATE ALDOLASE"/>
    <property type="match status" value="1"/>
</dbReference>
<dbReference type="GO" id="GO:0016052">
    <property type="term" value="P:carbohydrate catabolic process"/>
    <property type="evidence" value="ECO:0007669"/>
    <property type="project" value="TreeGrafter"/>
</dbReference>
<gene>
    <name evidence="4" type="primary">deoC</name>
    <name evidence="4" type="ORF">EG849_07935</name>
</gene>